<dbReference type="Proteomes" id="UP000664859">
    <property type="component" value="Unassembled WGS sequence"/>
</dbReference>
<evidence type="ECO:0000256" key="9">
    <source>
        <dbReference type="RuleBase" id="RU004178"/>
    </source>
</evidence>
<dbReference type="GO" id="GO:0004379">
    <property type="term" value="F:glycylpeptide N-tetradecanoyltransferase activity"/>
    <property type="evidence" value="ECO:0007669"/>
    <property type="project" value="UniProtKB-EC"/>
</dbReference>
<dbReference type="Gene3D" id="3.40.630.170">
    <property type="match status" value="1"/>
</dbReference>
<evidence type="ECO:0000313" key="13">
    <source>
        <dbReference type="Proteomes" id="UP000664859"/>
    </source>
</evidence>
<protein>
    <recommendedName>
        <fullName evidence="3 8">Glycylpeptide N-tetradecanoyltransferase</fullName>
        <ecNumber evidence="2 8">2.3.1.97</ecNumber>
    </recommendedName>
</protein>
<evidence type="ECO:0000256" key="2">
    <source>
        <dbReference type="ARBA" id="ARBA00012923"/>
    </source>
</evidence>
<dbReference type="InterPro" id="IPR022677">
    <property type="entry name" value="NMT_C"/>
</dbReference>
<keyword evidence="5 8" id="KW-0012">Acyltransferase</keyword>
<dbReference type="InterPro" id="IPR022676">
    <property type="entry name" value="NMT_N"/>
</dbReference>
<dbReference type="PROSITE" id="PS00975">
    <property type="entry name" value="NMT_1"/>
    <property type="match status" value="1"/>
</dbReference>
<evidence type="ECO:0000259" key="11">
    <source>
        <dbReference type="Pfam" id="PF02799"/>
    </source>
</evidence>
<gene>
    <name evidence="12" type="ORF">JKP88DRAFT_259902</name>
</gene>
<keyword evidence="13" id="KW-1185">Reference proteome</keyword>
<dbReference type="Pfam" id="PF01233">
    <property type="entry name" value="NMT"/>
    <property type="match status" value="1"/>
</dbReference>
<dbReference type="PANTHER" id="PTHR11377">
    <property type="entry name" value="N-MYRISTOYL TRANSFERASE"/>
    <property type="match status" value="1"/>
</dbReference>
<evidence type="ECO:0000256" key="8">
    <source>
        <dbReference type="RuleBase" id="RU000586"/>
    </source>
</evidence>
<dbReference type="InterPro" id="IPR022678">
    <property type="entry name" value="NMT_CS"/>
</dbReference>
<evidence type="ECO:0000256" key="3">
    <source>
        <dbReference type="ARBA" id="ARBA00022240"/>
    </source>
</evidence>
<comment type="similarity">
    <text evidence="1 9">Belongs to the NMT family.</text>
</comment>
<evidence type="ECO:0000256" key="5">
    <source>
        <dbReference type="ARBA" id="ARBA00023315"/>
    </source>
</evidence>
<dbReference type="OrthoDB" id="60315at2759"/>
<dbReference type="PIRSF" id="PIRSF015892">
    <property type="entry name" value="N-myristl_transf"/>
    <property type="match status" value="1"/>
</dbReference>
<feature type="domain" description="Glycylpeptide N-tetradecanoyltransferase N-terminal" evidence="10">
    <location>
        <begin position="83"/>
        <end position="240"/>
    </location>
</feature>
<evidence type="ECO:0000256" key="1">
    <source>
        <dbReference type="ARBA" id="ARBA00009469"/>
    </source>
</evidence>
<dbReference type="AlphaFoldDB" id="A0A835Z907"/>
<dbReference type="GO" id="GO:0005737">
    <property type="term" value="C:cytoplasm"/>
    <property type="evidence" value="ECO:0007669"/>
    <property type="project" value="TreeGrafter"/>
</dbReference>
<dbReference type="PANTHER" id="PTHR11377:SF5">
    <property type="entry name" value="GLYCYLPEPTIDE N-TETRADECANOYLTRANSFERASE"/>
    <property type="match status" value="1"/>
</dbReference>
<evidence type="ECO:0000256" key="4">
    <source>
        <dbReference type="ARBA" id="ARBA00022679"/>
    </source>
</evidence>
<dbReference type="SUPFAM" id="SSF55729">
    <property type="entry name" value="Acyl-CoA N-acyltransferases (Nat)"/>
    <property type="match status" value="2"/>
</dbReference>
<dbReference type="EC" id="2.3.1.97" evidence="2 8"/>
<proteinExistence type="inferred from homology"/>
<dbReference type="Pfam" id="PF02799">
    <property type="entry name" value="NMT_C"/>
    <property type="match status" value="1"/>
</dbReference>
<dbReference type="InterPro" id="IPR000903">
    <property type="entry name" value="NMT"/>
</dbReference>
<organism evidence="12 13">
    <name type="scientific">Tribonema minus</name>
    <dbReference type="NCBI Taxonomy" id="303371"/>
    <lineage>
        <taxon>Eukaryota</taxon>
        <taxon>Sar</taxon>
        <taxon>Stramenopiles</taxon>
        <taxon>Ochrophyta</taxon>
        <taxon>PX clade</taxon>
        <taxon>Xanthophyceae</taxon>
        <taxon>Tribonematales</taxon>
        <taxon>Tribonemataceae</taxon>
        <taxon>Tribonema</taxon>
    </lineage>
</organism>
<dbReference type="FunFam" id="3.40.630.170:FF:000001">
    <property type="entry name" value="Glycylpeptide N-tetradecanoyltransferase"/>
    <property type="match status" value="1"/>
</dbReference>
<sequence length="441" mass="49421">MVADPESATALGTAVLGQQPAAAAAGGGKGADVLQYIRQQQLERMMKRNAARLGGESKEHKFWDTQPVPKQGAEEEVVGNGPIEVKQVSDVRPDSYPLPAGFEWCNLDINSETEADEVYTLLWENYVEDDDHLFRFDYSKPFLRWALTPPGYSAALHVGVRSTKTNKLLGFISGVPATMRVSGDAVRTVEINFLCVHKKLRSKRLAPVLIKEVTRRVNLKDIWQAVYTAGVVLPTPVASCRYFHRNLNPKKLIEVGFSRLANRMTLARTMRLYKLPDATATALRPMQPADVPSAHKLVSEYLLRFKLHPLMDVHDFGHWLLPREGVVDSFVLTGEDNTVTDFCSFYHLPSTVIGNEKHRTLFAAYSFYNVATSMPLTALMRDALVLARDRGMDVFNALNLMENEQFLQDLLFGIGDGHLQYYLYNWRCAGMTPGETGLVLL</sequence>
<dbReference type="EMBL" id="JAFCMP010000041">
    <property type="protein sequence ID" value="KAG5189962.1"/>
    <property type="molecule type" value="Genomic_DNA"/>
</dbReference>
<keyword evidence="4 8" id="KW-0808">Transferase</keyword>
<evidence type="ECO:0000256" key="7">
    <source>
        <dbReference type="ARBA" id="ARBA00062182"/>
    </source>
</evidence>
<reference evidence="12" key="1">
    <citation type="submission" date="2021-02" db="EMBL/GenBank/DDBJ databases">
        <title>First Annotated Genome of the Yellow-green Alga Tribonema minus.</title>
        <authorList>
            <person name="Mahan K.M."/>
        </authorList>
    </citation>
    <scope>NUCLEOTIDE SEQUENCE</scope>
    <source>
        <strain evidence="12">UTEX B ZZ1240</strain>
    </source>
</reference>
<comment type="catalytic activity">
    <reaction evidence="8">
        <text>N-terminal glycyl-[protein] + tetradecanoyl-CoA = N-tetradecanoylglycyl-[protein] + CoA + H(+)</text>
        <dbReference type="Rhea" id="RHEA:15521"/>
        <dbReference type="Rhea" id="RHEA-COMP:12666"/>
        <dbReference type="Rhea" id="RHEA-COMP:12667"/>
        <dbReference type="ChEBI" id="CHEBI:15378"/>
        <dbReference type="ChEBI" id="CHEBI:57287"/>
        <dbReference type="ChEBI" id="CHEBI:57385"/>
        <dbReference type="ChEBI" id="CHEBI:64723"/>
        <dbReference type="ChEBI" id="CHEBI:133050"/>
        <dbReference type="EC" id="2.3.1.97"/>
    </reaction>
</comment>
<evidence type="ECO:0000256" key="6">
    <source>
        <dbReference type="ARBA" id="ARBA00059499"/>
    </source>
</evidence>
<accession>A0A835Z907</accession>
<feature type="domain" description="Glycylpeptide N-tetradecanoyltransferase C-terminal" evidence="11">
    <location>
        <begin position="254"/>
        <end position="431"/>
    </location>
</feature>
<comment type="caution">
    <text evidence="12">The sequence shown here is derived from an EMBL/GenBank/DDBJ whole genome shotgun (WGS) entry which is preliminary data.</text>
</comment>
<evidence type="ECO:0000313" key="12">
    <source>
        <dbReference type="EMBL" id="KAG5189962.1"/>
    </source>
</evidence>
<evidence type="ECO:0000259" key="10">
    <source>
        <dbReference type="Pfam" id="PF01233"/>
    </source>
</evidence>
<name>A0A835Z907_9STRA</name>
<comment type="subunit">
    <text evidence="7">Heterodimer composed of NMT and AK2; AK2 myristoylation stabilizes the complex.</text>
</comment>
<dbReference type="InterPro" id="IPR016181">
    <property type="entry name" value="Acyl_CoA_acyltransferase"/>
</dbReference>
<comment type="function">
    <text evidence="6">Adds a myristoyl group to the N-terminal glycine residue of certain cellular proteins. Myristoylates adenylate kinase AK2. During the asexual blood stage, may myristoylate proteins such as ARO, CDPK1 and GAP45. Probably by mediating protein myristoylation, plays a role in the assembly of the inner membrane complex during the early stages of schizogony and in the formation of rhoptries in the late stages and thus merozoite egress.</text>
</comment>